<dbReference type="STRING" id="1122125.GCA_000423185_04312"/>
<name>A0A211ZIX4_9PROT</name>
<dbReference type="SUPFAM" id="SSF159594">
    <property type="entry name" value="XCC0632-like"/>
    <property type="match status" value="1"/>
</dbReference>
<dbReference type="Gene3D" id="3.40.50.10610">
    <property type="entry name" value="ABC-type transport auxiliary lipoprotein component"/>
    <property type="match status" value="1"/>
</dbReference>
<evidence type="ECO:0000256" key="1">
    <source>
        <dbReference type="SAM" id="SignalP"/>
    </source>
</evidence>
<dbReference type="AlphaFoldDB" id="A0A211ZIX4"/>
<dbReference type="InterPro" id="IPR006311">
    <property type="entry name" value="TAT_signal"/>
</dbReference>
<keyword evidence="1" id="KW-0732">Signal</keyword>
<feature type="signal peptide" evidence="1">
    <location>
        <begin position="1"/>
        <end position="36"/>
    </location>
</feature>
<protein>
    <recommendedName>
        <fullName evidence="2">ABC-type transport auxiliary lipoprotein component domain-containing protein</fullName>
    </recommendedName>
</protein>
<reference evidence="4" key="1">
    <citation type="submission" date="2017-05" db="EMBL/GenBank/DDBJ databases">
        <authorList>
            <person name="Macchi M."/>
            <person name="Festa S."/>
            <person name="Coppotelli B.M."/>
            <person name="Morelli I.S."/>
        </authorList>
    </citation>
    <scope>NUCLEOTIDE SEQUENCE [LARGE SCALE GENOMIC DNA]</scope>
    <source>
        <strain evidence="4">I</strain>
    </source>
</reference>
<dbReference type="PROSITE" id="PS51318">
    <property type="entry name" value="TAT"/>
    <property type="match status" value="1"/>
</dbReference>
<keyword evidence="4" id="KW-1185">Reference proteome</keyword>
<sequence>MSVSPLSRRLFLRQAAVSSAAAGLAGCGGISALAPAAPQVYELTPKNTFDASLPKVTWQLLVDMPTANAGIDTDRIAISETQTSLDYFAKVAWVDRAPAMVVGLLVESFENTGKIVSVGRQISGLRANYVLQPEIREFRAERWQGQPYRVRVRIGAKLVRFPQRTIIGGESFERVVEVQGPDFTDVIRAWDDALGGVMKQVVEWTLRTGERDDRAAGRPRR</sequence>
<gene>
    <name evidence="3" type="ORF">BWR60_20855</name>
</gene>
<dbReference type="RefSeq" id="WP_088152940.1">
    <property type="nucleotide sequence ID" value="NZ_NHON01000041.1"/>
</dbReference>
<feature type="domain" description="ABC-type transport auxiliary lipoprotein component" evidence="2">
    <location>
        <begin position="46"/>
        <end position="201"/>
    </location>
</feature>
<feature type="chain" id="PRO_5013324289" description="ABC-type transport auxiliary lipoprotein component domain-containing protein" evidence="1">
    <location>
        <begin position="37"/>
        <end position="221"/>
    </location>
</feature>
<evidence type="ECO:0000259" key="2">
    <source>
        <dbReference type="Pfam" id="PF03886"/>
    </source>
</evidence>
<evidence type="ECO:0000313" key="3">
    <source>
        <dbReference type="EMBL" id="OWJ65238.1"/>
    </source>
</evidence>
<evidence type="ECO:0000313" key="4">
    <source>
        <dbReference type="Proteomes" id="UP000196655"/>
    </source>
</evidence>
<dbReference type="InterPro" id="IPR005586">
    <property type="entry name" value="ABC_trans_aux"/>
</dbReference>
<proteinExistence type="predicted"/>
<dbReference type="Pfam" id="PF03886">
    <property type="entry name" value="ABC_trans_aux"/>
    <property type="match status" value="1"/>
</dbReference>
<accession>A0A211ZIX4</accession>
<organism evidence="3 4">
    <name type="scientific">Inquilinus limosus</name>
    <dbReference type="NCBI Taxonomy" id="171674"/>
    <lineage>
        <taxon>Bacteria</taxon>
        <taxon>Pseudomonadati</taxon>
        <taxon>Pseudomonadota</taxon>
        <taxon>Alphaproteobacteria</taxon>
        <taxon>Rhodospirillales</taxon>
        <taxon>Rhodospirillaceae</taxon>
        <taxon>Inquilinus</taxon>
    </lineage>
</organism>
<dbReference type="OrthoDB" id="9808689at2"/>
<dbReference type="Proteomes" id="UP000196655">
    <property type="component" value="Unassembled WGS sequence"/>
</dbReference>
<comment type="caution">
    <text evidence="3">The sequence shown here is derived from an EMBL/GenBank/DDBJ whole genome shotgun (WGS) entry which is preliminary data.</text>
</comment>
<dbReference type="EMBL" id="NHON01000041">
    <property type="protein sequence ID" value="OWJ65238.1"/>
    <property type="molecule type" value="Genomic_DNA"/>
</dbReference>